<dbReference type="Proteomes" id="UP000297890">
    <property type="component" value="Unassembled WGS sequence"/>
</dbReference>
<dbReference type="AlphaFoldDB" id="A0A4Z0F9X9"/>
<keyword evidence="4" id="KW-1185">Reference proteome</keyword>
<dbReference type="InterPro" id="IPR021253">
    <property type="entry name" value="ZrgA-like"/>
</dbReference>
<accession>A0A4Z0F9X9</accession>
<proteinExistence type="predicted"/>
<evidence type="ECO:0000256" key="2">
    <source>
        <dbReference type="SAM" id="Phobius"/>
    </source>
</evidence>
<comment type="caution">
    <text evidence="3">The sequence shown here is derived from an EMBL/GenBank/DDBJ whole genome shotgun (WGS) entry which is preliminary data.</text>
</comment>
<feature type="region of interest" description="Disordered" evidence="1">
    <location>
        <begin position="150"/>
        <end position="176"/>
    </location>
</feature>
<organism evidence="3 4">
    <name type="scientific">Candidatus Macondimonas diazotrophica</name>
    <dbReference type="NCBI Taxonomy" id="2305248"/>
    <lineage>
        <taxon>Bacteria</taxon>
        <taxon>Pseudomonadati</taxon>
        <taxon>Pseudomonadota</taxon>
        <taxon>Gammaproteobacteria</taxon>
        <taxon>Chromatiales</taxon>
        <taxon>Ectothiorhodospiraceae</taxon>
        <taxon>Candidatus Macondimonas</taxon>
    </lineage>
</organism>
<sequence>MCGTTACAGATIVLPKPRQCLQTPASIRPYRRFRRDLSRRFVMTVLKPILVLLLATSGPLALADEQRQHGAHAHGVGRLDVAQEGTTLHIELHSPAVNIVGFEHAPRSKEDHHTRESALARLKDGAALFALPEAAGCHLVHADARTPRMDEARHDDEHHEAHAPHPEQEQRHEETHSDIIASWRFDCAHPEALDRVKVGVFAAFPQTERLHVQFITEKRQGAAELRASRPELHF</sequence>
<feature type="transmembrane region" description="Helical" evidence="2">
    <location>
        <begin position="41"/>
        <end position="62"/>
    </location>
</feature>
<evidence type="ECO:0000313" key="3">
    <source>
        <dbReference type="EMBL" id="TFZ82195.1"/>
    </source>
</evidence>
<keyword evidence="2" id="KW-0472">Membrane</keyword>
<evidence type="ECO:0000256" key="1">
    <source>
        <dbReference type="SAM" id="MobiDB-lite"/>
    </source>
</evidence>
<reference evidence="3 4" key="1">
    <citation type="journal article" date="2019" name="ISME J.">
        <title>Candidatus Macondimonas diazotrophica, a novel gammaproteobacterial genus dominating crude-oil-contaminated coastal sediments.</title>
        <authorList>
            <person name="Karthikeyan S."/>
            <person name="Konstantinidis K."/>
        </authorList>
    </citation>
    <scope>NUCLEOTIDE SEQUENCE [LARGE SCALE GENOMIC DNA]</scope>
    <source>
        <strain evidence="3 4">KTK01</strain>
    </source>
</reference>
<evidence type="ECO:0000313" key="4">
    <source>
        <dbReference type="Proteomes" id="UP000297890"/>
    </source>
</evidence>
<protein>
    <submittedName>
        <fullName evidence="3">DUF2796 domain-containing protein</fullName>
    </submittedName>
</protein>
<dbReference type="OrthoDB" id="7346546at2"/>
<dbReference type="EMBL" id="SRIO01000011">
    <property type="protein sequence ID" value="TFZ82195.1"/>
    <property type="molecule type" value="Genomic_DNA"/>
</dbReference>
<keyword evidence="2" id="KW-0812">Transmembrane</keyword>
<keyword evidence="2" id="KW-1133">Transmembrane helix</keyword>
<gene>
    <name evidence="3" type="ORF">E4680_09260</name>
</gene>
<name>A0A4Z0F9X9_9GAMM</name>
<dbReference type="Pfam" id="PF10986">
    <property type="entry name" value="ZrgA"/>
    <property type="match status" value="1"/>
</dbReference>